<accession>A0A914XCW6</accession>
<dbReference type="InterPro" id="IPR042236">
    <property type="entry name" value="PI3K_accessory_sf"/>
</dbReference>
<feature type="domain" description="PIK helical" evidence="8">
    <location>
        <begin position="1"/>
        <end position="172"/>
    </location>
</feature>
<keyword evidence="3" id="KW-0808">Transferase</keyword>
<dbReference type="SMART" id="SM00146">
    <property type="entry name" value="PI3Kc"/>
    <property type="match status" value="1"/>
</dbReference>
<dbReference type="GO" id="GO:0016477">
    <property type="term" value="P:cell migration"/>
    <property type="evidence" value="ECO:0007669"/>
    <property type="project" value="TreeGrafter"/>
</dbReference>
<evidence type="ECO:0000259" key="7">
    <source>
        <dbReference type="PROSITE" id="PS50290"/>
    </source>
</evidence>
<dbReference type="InterPro" id="IPR015433">
    <property type="entry name" value="PI3/4_kinase"/>
</dbReference>
<dbReference type="PANTHER" id="PTHR10048">
    <property type="entry name" value="PHOSPHATIDYLINOSITOL KINASE"/>
    <property type="match status" value="1"/>
</dbReference>
<name>A0A914XCW6_9BILA</name>
<dbReference type="SMART" id="SM00145">
    <property type="entry name" value="PI3Ka"/>
    <property type="match status" value="1"/>
</dbReference>
<sequence length="542" mass="63041">RPPKAMLEVFEQVRERDSQELADQEQQVLWKMREYARNYPNMLPRLLDAVQWWTRDSVSQLYVLLDTWKPVSPDTALELLDIKFPDRHVRAFAVKCLDELDDDRLQLYMMSLVQVLKYEAFSTCELACFLLRRALRNHKIGHMLFWLVRAELGEAHRLHTRFAIILEAYARGVGPYLHSLLKQVDAVERLNQLSILVKKEKEKDSATKKLQSELKNHVDIVQFFESPLDPSAILGTLELEHCKVIGSAKLPLRLIWHNPEPLAEMAEPTHEILFKNGDDLRQDMLTLQVLRIMDSIWKANGYDFGLNAYGCLPMGKNIGMIEVVKRSKTIFEIQCGSGSRRAGAFNIGPQFLNKWIRHHNNESARYLEAVDRFTRSCAGYCVATFVLGIKDRHQDNIMVTEDGRIFHIDFGHFLGHYKKKLGINRDRVPFVLTDNFIYVIAKGKTNFRESHEFKKFQQLCGEAYMILHKHAKLFISLFTMMLCMGIPELQKLEDVNYLRRTLGADMNDEDALAYFQEQLNDAYEGGWTTKTNWFFHSVRHGL</sequence>
<evidence type="ECO:0000256" key="6">
    <source>
        <dbReference type="ARBA" id="ARBA00022840"/>
    </source>
</evidence>
<evidence type="ECO:0000256" key="1">
    <source>
        <dbReference type="ARBA" id="ARBA00001498"/>
    </source>
</evidence>
<feature type="domain" description="PI3K/PI4K catalytic" evidence="7">
    <location>
        <begin position="238"/>
        <end position="527"/>
    </location>
</feature>
<dbReference type="InterPro" id="IPR016024">
    <property type="entry name" value="ARM-type_fold"/>
</dbReference>
<evidence type="ECO:0000313" key="10">
    <source>
        <dbReference type="WBParaSite" id="PSAMB.scaffold7474size7591.g30107.t1"/>
    </source>
</evidence>
<dbReference type="PROSITE" id="PS50290">
    <property type="entry name" value="PI3_4_KINASE_3"/>
    <property type="match status" value="1"/>
</dbReference>
<dbReference type="Gene3D" id="3.30.1010.10">
    <property type="entry name" value="Phosphatidylinositol 3-kinase Catalytic Subunit, Chain A, domain 4"/>
    <property type="match status" value="1"/>
</dbReference>
<dbReference type="InterPro" id="IPR011009">
    <property type="entry name" value="Kinase-like_dom_sf"/>
</dbReference>
<dbReference type="GO" id="GO:0005942">
    <property type="term" value="C:phosphatidylinositol 3-kinase complex"/>
    <property type="evidence" value="ECO:0007669"/>
    <property type="project" value="TreeGrafter"/>
</dbReference>
<dbReference type="CDD" id="cd05165">
    <property type="entry name" value="PI3Kc_I"/>
    <property type="match status" value="1"/>
</dbReference>
<dbReference type="PROSITE" id="PS51545">
    <property type="entry name" value="PIK_HELICAL"/>
    <property type="match status" value="1"/>
</dbReference>
<dbReference type="GO" id="GO:0005737">
    <property type="term" value="C:cytoplasm"/>
    <property type="evidence" value="ECO:0007669"/>
    <property type="project" value="TreeGrafter"/>
</dbReference>
<dbReference type="Gene3D" id="1.25.40.70">
    <property type="entry name" value="Phosphatidylinositol 3-kinase, accessory domain (PIK)"/>
    <property type="match status" value="1"/>
</dbReference>
<evidence type="ECO:0000256" key="3">
    <source>
        <dbReference type="ARBA" id="ARBA00022679"/>
    </source>
</evidence>
<dbReference type="FunFam" id="1.10.1070.11:FF:000001">
    <property type="entry name" value="Phosphatidylinositol 4,5-bisphosphate 3-kinase catalytic subunit"/>
    <property type="match status" value="1"/>
</dbReference>
<keyword evidence="9" id="KW-1185">Reference proteome</keyword>
<dbReference type="WBParaSite" id="PSAMB.scaffold7474size7591.g30107.t1">
    <property type="protein sequence ID" value="PSAMB.scaffold7474size7591.g30107.t1"/>
    <property type="gene ID" value="PSAMB.scaffold7474size7591.g30107"/>
</dbReference>
<dbReference type="GO" id="GO:0035005">
    <property type="term" value="F:1-phosphatidylinositol-4-phosphate 3-kinase activity"/>
    <property type="evidence" value="ECO:0007669"/>
    <property type="project" value="TreeGrafter"/>
</dbReference>
<dbReference type="GO" id="GO:0005886">
    <property type="term" value="C:plasma membrane"/>
    <property type="evidence" value="ECO:0007669"/>
    <property type="project" value="TreeGrafter"/>
</dbReference>
<protein>
    <recommendedName>
        <fullName evidence="2">phosphatidylinositol 3-kinase</fullName>
        <ecNumber evidence="2">2.7.1.137</ecNumber>
    </recommendedName>
</protein>
<evidence type="ECO:0000256" key="5">
    <source>
        <dbReference type="ARBA" id="ARBA00022777"/>
    </source>
</evidence>
<evidence type="ECO:0000259" key="8">
    <source>
        <dbReference type="PROSITE" id="PS51545"/>
    </source>
</evidence>
<evidence type="ECO:0000256" key="4">
    <source>
        <dbReference type="ARBA" id="ARBA00022741"/>
    </source>
</evidence>
<dbReference type="EC" id="2.7.1.137" evidence="2"/>
<dbReference type="PROSITE" id="PS00915">
    <property type="entry name" value="PI3_4_KINASE_1"/>
    <property type="match status" value="1"/>
</dbReference>
<dbReference type="Pfam" id="PF00613">
    <property type="entry name" value="PI3Ka"/>
    <property type="match status" value="1"/>
</dbReference>
<evidence type="ECO:0000256" key="2">
    <source>
        <dbReference type="ARBA" id="ARBA00012073"/>
    </source>
</evidence>
<dbReference type="GO" id="GO:0005524">
    <property type="term" value="F:ATP binding"/>
    <property type="evidence" value="ECO:0007669"/>
    <property type="project" value="UniProtKB-KW"/>
</dbReference>
<dbReference type="GO" id="GO:0032060">
    <property type="term" value="P:bleb assembly"/>
    <property type="evidence" value="ECO:0007669"/>
    <property type="project" value="UniProtKB-ARBA"/>
</dbReference>
<dbReference type="InterPro" id="IPR000403">
    <property type="entry name" value="PI3/4_kinase_cat_dom"/>
</dbReference>
<proteinExistence type="predicted"/>
<dbReference type="FunFam" id="3.30.1010.10:FF:000008">
    <property type="entry name" value="Phosphatidylinositol 4,5-bisphosphate 3-kinase catalytic subunit gamma"/>
    <property type="match status" value="1"/>
</dbReference>
<dbReference type="GO" id="GO:0050920">
    <property type="term" value="P:regulation of chemotaxis"/>
    <property type="evidence" value="ECO:0007669"/>
    <property type="project" value="UniProtKB-ARBA"/>
</dbReference>
<dbReference type="SUPFAM" id="SSF48371">
    <property type="entry name" value="ARM repeat"/>
    <property type="match status" value="1"/>
</dbReference>
<dbReference type="GO" id="GO:0048015">
    <property type="term" value="P:phosphatidylinositol-mediated signaling"/>
    <property type="evidence" value="ECO:0007669"/>
    <property type="project" value="TreeGrafter"/>
</dbReference>
<reference evidence="10" key="1">
    <citation type="submission" date="2022-11" db="UniProtKB">
        <authorList>
            <consortium name="WormBaseParasite"/>
        </authorList>
    </citation>
    <scope>IDENTIFICATION</scope>
</reference>
<dbReference type="GO" id="GO:0016303">
    <property type="term" value="F:1-phosphatidylinositol-3-kinase activity"/>
    <property type="evidence" value="ECO:0007669"/>
    <property type="project" value="UniProtKB-EC"/>
</dbReference>
<dbReference type="SUPFAM" id="SSF56112">
    <property type="entry name" value="Protein kinase-like (PK-like)"/>
    <property type="match status" value="1"/>
</dbReference>
<organism evidence="9 10">
    <name type="scientific">Plectus sambesii</name>
    <dbReference type="NCBI Taxonomy" id="2011161"/>
    <lineage>
        <taxon>Eukaryota</taxon>
        <taxon>Metazoa</taxon>
        <taxon>Ecdysozoa</taxon>
        <taxon>Nematoda</taxon>
        <taxon>Chromadorea</taxon>
        <taxon>Plectida</taxon>
        <taxon>Plectina</taxon>
        <taxon>Plectoidea</taxon>
        <taxon>Plectidae</taxon>
        <taxon>Plectus</taxon>
    </lineage>
</organism>
<comment type="catalytic activity">
    <reaction evidence="1">
        <text>a 1,2-diacyl-sn-glycero-3-phospho-(1D-myo-inositol) + ATP = a 1,2-diacyl-sn-glycero-3-phospho-(1D-myo-inositol-3-phosphate) + ADP + H(+)</text>
        <dbReference type="Rhea" id="RHEA:12709"/>
        <dbReference type="ChEBI" id="CHEBI:15378"/>
        <dbReference type="ChEBI" id="CHEBI:30616"/>
        <dbReference type="ChEBI" id="CHEBI:57880"/>
        <dbReference type="ChEBI" id="CHEBI:58088"/>
        <dbReference type="ChEBI" id="CHEBI:456216"/>
        <dbReference type="EC" id="2.7.1.137"/>
    </reaction>
</comment>
<dbReference type="Pfam" id="PF00454">
    <property type="entry name" value="PI3_PI4_kinase"/>
    <property type="match status" value="1"/>
</dbReference>
<dbReference type="Gene3D" id="1.10.1070.11">
    <property type="entry name" value="Phosphatidylinositol 3-/4-kinase, catalytic domain"/>
    <property type="match status" value="1"/>
</dbReference>
<evidence type="ECO:0000313" key="9">
    <source>
        <dbReference type="Proteomes" id="UP000887566"/>
    </source>
</evidence>
<dbReference type="PANTHER" id="PTHR10048:SF111">
    <property type="entry name" value="PHOSPHATIDYLINOSITOL 3-KINASE AGE-1"/>
    <property type="match status" value="1"/>
</dbReference>
<dbReference type="InterPro" id="IPR036940">
    <property type="entry name" value="PI3/4_kinase_cat_sf"/>
</dbReference>
<dbReference type="AlphaFoldDB" id="A0A914XCW6"/>
<dbReference type="GO" id="GO:0043491">
    <property type="term" value="P:phosphatidylinositol 3-kinase/protein kinase B signal transduction"/>
    <property type="evidence" value="ECO:0007669"/>
    <property type="project" value="TreeGrafter"/>
</dbReference>
<dbReference type="InterPro" id="IPR001263">
    <property type="entry name" value="PI3K_accessory_dom"/>
</dbReference>
<dbReference type="InterPro" id="IPR018936">
    <property type="entry name" value="PI3/4_kinase_CS"/>
</dbReference>
<keyword evidence="4" id="KW-0547">Nucleotide-binding</keyword>
<dbReference type="Proteomes" id="UP000887566">
    <property type="component" value="Unplaced"/>
</dbReference>
<keyword evidence="6" id="KW-0067">ATP-binding</keyword>
<keyword evidence="5" id="KW-0418">Kinase</keyword>
<dbReference type="PROSITE" id="PS00916">
    <property type="entry name" value="PI3_4_KINASE_2"/>
    <property type="match status" value="1"/>
</dbReference>